<dbReference type="EMBL" id="JADPRT010000002">
    <property type="protein sequence ID" value="MBF9067746.1"/>
    <property type="molecule type" value="Genomic_DNA"/>
</dbReference>
<keyword evidence="2" id="KW-1185">Reference proteome</keyword>
<protein>
    <submittedName>
        <fullName evidence="1">Peptidoglycan-binding protein</fullName>
    </submittedName>
</protein>
<accession>A0A931FDM0</accession>
<reference evidence="1" key="1">
    <citation type="submission" date="2020-11" db="EMBL/GenBank/DDBJ databases">
        <title>Isolation and identification of active actinomycetes.</title>
        <authorList>
            <person name="Yu B."/>
        </authorList>
    </citation>
    <scope>NUCLEOTIDE SEQUENCE</scope>
    <source>
        <strain evidence="1">NEAU-YB345</strain>
    </source>
</reference>
<dbReference type="Proteomes" id="UP000657385">
    <property type="component" value="Unassembled WGS sequence"/>
</dbReference>
<organism evidence="1 2">
    <name type="scientific">Streptacidiphilus fuscans</name>
    <dbReference type="NCBI Taxonomy" id="2789292"/>
    <lineage>
        <taxon>Bacteria</taxon>
        <taxon>Bacillati</taxon>
        <taxon>Actinomycetota</taxon>
        <taxon>Actinomycetes</taxon>
        <taxon>Kitasatosporales</taxon>
        <taxon>Streptomycetaceae</taxon>
        <taxon>Streptacidiphilus</taxon>
    </lineage>
</organism>
<dbReference type="SUPFAM" id="SSF51126">
    <property type="entry name" value="Pectin lyase-like"/>
    <property type="match status" value="1"/>
</dbReference>
<name>A0A931FDM0_9ACTN</name>
<evidence type="ECO:0000313" key="2">
    <source>
        <dbReference type="Proteomes" id="UP000657385"/>
    </source>
</evidence>
<comment type="caution">
    <text evidence="1">The sequence shown here is derived from an EMBL/GenBank/DDBJ whole genome shotgun (WGS) entry which is preliminary data.</text>
</comment>
<evidence type="ECO:0000313" key="1">
    <source>
        <dbReference type="EMBL" id="MBF9067746.1"/>
    </source>
</evidence>
<sequence>MALAVSDAGASVASQAPAAGAATSTATGATTAWLGYSGGKLVYGHDAQGNQVPDYSHAGYEGGGVPLPTAAVRDRVAKPSGGDDTAQIQAAIDAVSKLPVNSQGLRGAVLLGPGSYKIAGSLQIDASGVVLRGSGSGAGGTRLVAEGASARTVLTIGGTSSYRALTTPTKVTDRYVPVGGTTVDVASTAGLGVGSSVVVQRPTTQAWLDAIGMQNLWKPDWSLYSERTVTAVHGRQLTLDAPLTTALEAQYTQASVFKDSFARIDHVGIESLSTDGQAMAADPKYASDFYNSTFSSFNAVQDSWVRDVVSYHYGQDGVTRLGGQSRRITVLHTATLDMITNTATSARSDGYTLMGQENLIQDCKVTADKIHAFTTEARQSGPNVYSDCSAVLLQSSYDSGGHQRWGSGTLYDNVTVDGTLLMVNNGSRGTGHGWSDANSTAWNCVTTGGYEVQNPPTAHNWAFGCTGKLLTGSNGEVAGSGKPQLPQSLYAEQLHERGLTPIS</sequence>
<dbReference type="Gene3D" id="2.160.20.10">
    <property type="entry name" value="Single-stranded right-handed beta-helix, Pectin lyase-like"/>
    <property type="match status" value="1"/>
</dbReference>
<dbReference type="InterPro" id="IPR011050">
    <property type="entry name" value="Pectin_lyase_fold/virulence"/>
</dbReference>
<proteinExistence type="predicted"/>
<dbReference type="InterPro" id="IPR012334">
    <property type="entry name" value="Pectin_lyas_fold"/>
</dbReference>
<dbReference type="AlphaFoldDB" id="A0A931FDM0"/>
<gene>
    <name evidence="1" type="ORF">I2501_06795</name>
</gene>